<dbReference type="OrthoDB" id="9779191at2"/>
<name>A0A1Y1SHT5_9GAMM</name>
<dbReference type="InterPro" id="IPR011990">
    <property type="entry name" value="TPR-like_helical_dom_sf"/>
</dbReference>
<evidence type="ECO:0000256" key="1">
    <source>
        <dbReference type="ARBA" id="ARBA00022729"/>
    </source>
</evidence>
<evidence type="ECO:0000256" key="5">
    <source>
        <dbReference type="ARBA" id="ARBA00023288"/>
    </source>
</evidence>
<evidence type="ECO:0000256" key="8">
    <source>
        <dbReference type="SAM" id="SignalP"/>
    </source>
</evidence>
<keyword evidence="5 6" id="KW-0449">Lipoprotein</keyword>
<keyword evidence="4 6" id="KW-0998">Cell outer membrane</keyword>
<evidence type="ECO:0000256" key="4">
    <source>
        <dbReference type="ARBA" id="ARBA00023237"/>
    </source>
</evidence>
<dbReference type="STRING" id="1317117.ATO7_04990"/>
<keyword evidence="1 6" id="KW-0732">Signal</keyword>
<dbReference type="Gene3D" id="1.25.40.10">
    <property type="entry name" value="Tetratricopeptide repeat domain"/>
    <property type="match status" value="1"/>
</dbReference>
<keyword evidence="2 6" id="KW-0472">Membrane</keyword>
<dbReference type="InterPro" id="IPR017689">
    <property type="entry name" value="BamD"/>
</dbReference>
<dbReference type="NCBIfam" id="TIGR03302">
    <property type="entry name" value="OM_YfiO"/>
    <property type="match status" value="1"/>
</dbReference>
<dbReference type="AlphaFoldDB" id="A0A1Y1SHT5"/>
<feature type="signal peptide" evidence="8">
    <location>
        <begin position="1"/>
        <end position="26"/>
    </location>
</feature>
<evidence type="ECO:0000259" key="9">
    <source>
        <dbReference type="Pfam" id="PF13525"/>
    </source>
</evidence>
<dbReference type="GO" id="GO:0051205">
    <property type="term" value="P:protein insertion into membrane"/>
    <property type="evidence" value="ECO:0007669"/>
    <property type="project" value="UniProtKB-UniRule"/>
</dbReference>
<keyword evidence="3 6" id="KW-0564">Palmitate</keyword>
<comment type="similarity">
    <text evidence="6">Belongs to the BamD family.</text>
</comment>
<gene>
    <name evidence="6" type="primary">bamD</name>
    <name evidence="10" type="ORF">ATO7_04990</name>
</gene>
<evidence type="ECO:0000256" key="3">
    <source>
        <dbReference type="ARBA" id="ARBA00023139"/>
    </source>
</evidence>
<dbReference type="SUPFAM" id="SSF48452">
    <property type="entry name" value="TPR-like"/>
    <property type="match status" value="1"/>
</dbReference>
<dbReference type="PANTHER" id="PTHR37423">
    <property type="entry name" value="SOLUBLE LYTIC MUREIN TRANSGLYCOSYLASE-RELATED"/>
    <property type="match status" value="1"/>
</dbReference>
<evidence type="ECO:0000256" key="7">
    <source>
        <dbReference type="SAM" id="MobiDB-lite"/>
    </source>
</evidence>
<comment type="subunit">
    <text evidence="6">Part of the Bam complex.</text>
</comment>
<dbReference type="PANTHER" id="PTHR37423:SF1">
    <property type="entry name" value="OUTER MEMBRANE PROTEIN ASSEMBLY FACTOR BAMD"/>
    <property type="match status" value="1"/>
</dbReference>
<sequence length="351" mass="38881">MSRLQFRILPLGALCTAVLLASCASNNEPGIGSLRDDPLTPGSLDEQRVARLNATQLYDSAREALDSSDYATAMQLYDRLDAQYPFSEFATQARLESIYAQYRSYQPELALSAADRFMRSNPRHPDLDYVLYLRGLINFDRGASDILDALDIDSSTRDPINARRAFEDFGRLVQRFPNSIYAPDARQRMVYLRERIARHEMAIARFYETRRAWVAVSRRTQDIIAKYQGSAVIPEALAMLERAYAELDLPDRAMQVMAVREASFPADMQLAEPPKPQAAVAESKPPKKDKRKESDAPAPTAAPAATPTQPAALETSPAPTLAPAATPAPARSEEPSFGEDGVLMPQLPEGF</sequence>
<proteinExistence type="inferred from homology"/>
<comment type="function">
    <text evidence="6">Part of the outer membrane protein assembly complex, which is involved in assembly and insertion of beta-barrel proteins into the outer membrane.</text>
</comment>
<dbReference type="EMBL" id="AQQV01000001">
    <property type="protein sequence ID" value="ORE89207.1"/>
    <property type="molecule type" value="Genomic_DNA"/>
</dbReference>
<evidence type="ECO:0000256" key="2">
    <source>
        <dbReference type="ARBA" id="ARBA00023136"/>
    </source>
</evidence>
<dbReference type="GO" id="GO:0043165">
    <property type="term" value="P:Gram-negative-bacterium-type cell outer membrane assembly"/>
    <property type="evidence" value="ECO:0007669"/>
    <property type="project" value="UniProtKB-UniRule"/>
</dbReference>
<dbReference type="PROSITE" id="PS51257">
    <property type="entry name" value="PROKAR_LIPOPROTEIN"/>
    <property type="match status" value="1"/>
</dbReference>
<dbReference type="InterPro" id="IPR039565">
    <property type="entry name" value="BamD-like"/>
</dbReference>
<evidence type="ECO:0000313" key="10">
    <source>
        <dbReference type="EMBL" id="ORE89207.1"/>
    </source>
</evidence>
<feature type="chain" id="PRO_5013408906" description="Outer membrane protein assembly factor BamD" evidence="8">
    <location>
        <begin position="27"/>
        <end position="351"/>
    </location>
</feature>
<feature type="region of interest" description="Disordered" evidence="7">
    <location>
        <begin position="268"/>
        <end position="351"/>
    </location>
</feature>
<dbReference type="Proteomes" id="UP000192342">
    <property type="component" value="Unassembled WGS sequence"/>
</dbReference>
<feature type="compositionally biased region" description="Low complexity" evidence="7">
    <location>
        <begin position="296"/>
        <end position="330"/>
    </location>
</feature>
<dbReference type="GO" id="GO:1990063">
    <property type="term" value="C:Bam protein complex"/>
    <property type="evidence" value="ECO:0007669"/>
    <property type="project" value="TreeGrafter"/>
</dbReference>
<reference evidence="10 11" key="1">
    <citation type="submission" date="2013-04" db="EMBL/GenBank/DDBJ databases">
        <title>Oceanococcus atlanticus 22II-S10r2 Genome Sequencing.</title>
        <authorList>
            <person name="Lai Q."/>
            <person name="Li G."/>
            <person name="Shao Z."/>
        </authorList>
    </citation>
    <scope>NUCLEOTIDE SEQUENCE [LARGE SCALE GENOMIC DNA]</scope>
    <source>
        <strain evidence="10 11">22II-S10r2</strain>
    </source>
</reference>
<comment type="caution">
    <text evidence="10">The sequence shown here is derived from an EMBL/GenBank/DDBJ whole genome shotgun (WGS) entry which is preliminary data.</text>
</comment>
<dbReference type="HAMAP" id="MF_00922">
    <property type="entry name" value="OM_assembly_BamD"/>
    <property type="match status" value="1"/>
</dbReference>
<feature type="domain" description="Outer membrane lipoprotein BamD-like" evidence="9">
    <location>
        <begin position="53"/>
        <end position="255"/>
    </location>
</feature>
<keyword evidence="11" id="KW-1185">Reference proteome</keyword>
<comment type="subcellular location">
    <subcellularLocation>
        <location evidence="6">Cell outer membrane</location>
        <topology evidence="6">Lipid-anchor</topology>
    </subcellularLocation>
</comment>
<organism evidence="10 11">
    <name type="scientific">Oceanococcus atlanticus</name>
    <dbReference type="NCBI Taxonomy" id="1317117"/>
    <lineage>
        <taxon>Bacteria</taxon>
        <taxon>Pseudomonadati</taxon>
        <taxon>Pseudomonadota</taxon>
        <taxon>Gammaproteobacteria</taxon>
        <taxon>Chromatiales</taxon>
        <taxon>Oceanococcaceae</taxon>
        <taxon>Oceanococcus</taxon>
    </lineage>
</organism>
<evidence type="ECO:0000313" key="11">
    <source>
        <dbReference type="Proteomes" id="UP000192342"/>
    </source>
</evidence>
<dbReference type="RefSeq" id="WP_083560111.1">
    <property type="nucleotide sequence ID" value="NZ_AQQV01000001.1"/>
</dbReference>
<dbReference type="Pfam" id="PF13525">
    <property type="entry name" value="YfiO"/>
    <property type="match status" value="1"/>
</dbReference>
<dbReference type="CDD" id="cd15830">
    <property type="entry name" value="BamD"/>
    <property type="match status" value="1"/>
</dbReference>
<protein>
    <recommendedName>
        <fullName evidence="6">Outer membrane protein assembly factor BamD</fullName>
    </recommendedName>
</protein>
<accession>A0A1Y1SHT5</accession>
<evidence type="ECO:0000256" key="6">
    <source>
        <dbReference type="HAMAP-Rule" id="MF_00922"/>
    </source>
</evidence>